<keyword evidence="4" id="KW-1185">Reference proteome</keyword>
<dbReference type="EMBL" id="JABBWE010000033">
    <property type="protein sequence ID" value="KAG1792970.1"/>
    <property type="molecule type" value="Genomic_DNA"/>
</dbReference>
<name>A0A9P7ANA6_9AGAM</name>
<accession>A0A9P7ANA6</accession>
<feature type="region of interest" description="Disordered" evidence="1">
    <location>
        <begin position="486"/>
        <end position="505"/>
    </location>
</feature>
<dbReference type="InterPro" id="IPR041457">
    <property type="entry name" value="CxC2_KDZ-assoc"/>
</dbReference>
<evidence type="ECO:0000313" key="4">
    <source>
        <dbReference type="Proteomes" id="UP000719766"/>
    </source>
</evidence>
<protein>
    <recommendedName>
        <fullName evidence="2">CxC2-like cysteine cluster KDZ transposase-associated domain-containing protein</fullName>
    </recommendedName>
</protein>
<sequence>MWNGKFFESVALKTLGLRVQLGHTPGECCYNAQPVSCDKFMVIDVHGIHDVAVDFCGCKTAQIHYKQLLRVWCILELFHLLSFESKVSAYKFYHSLARRSDNTGTSPIKDHYSAFLWGVCCTCPACPHPGINIPDGWEDSPPNIRWQYALFLAINSNFWLKRKAISSDDRDPSLNSGWAYFMEGHAYKKFLFEQSTEWQERSTCVSHNTVNTADTKASRGLAATGVGSVVCVRHEMKLPNSVGDLQKGEKYINMDYFVFSVHISFHLAAFNLSYDIAYQWHKKLWSHNSTMPQRLQFNCENKTIRYFVPKFHLKAHIQSCQTTFLLNFSKGVGRMDGEAPECGWADINCVAMSMREMGPGNHRDMLDDHFSNWNWKKTTMLGRTLLHKLKEASAAARAHYEELAELEGAINPSTLALWHADVEAWEKDNTQPNPFESRVVPMTQAMVHLEFAECERRDLQDGIDSSLHAKISPSVLIANGLELEDQQKTSSQNPTDNQKAKNQMHSNALQRKLDAWVQIQTLYMPAVASLHLCAQHDDSPHNEVPEDFILFLPSQLDAATPCNPLLHQIVWRLRYAQNVRLHTYLNTFKTLHIHGYALDLAEAKKCASRLKYEAAHMALDNLGDHLGMPLNVLDMRPMGDAGSVGQSEGRHDIPWIWKAPGVLHNNDARARASRWSEEFSLLIREMQRVLAFFHWEMTQWNERGTVRTFTKDADHEGSVAYAQRQVSVREGLVMHFSMLWGGTLSAVISKLDPVPEINTEMADDRMPSLEGPPLQGDDE</sequence>
<dbReference type="PANTHER" id="PTHR33104:SF2">
    <property type="entry name" value="CXC3 LIKE CYSTEINE CLUSTER DOMAIN-CONTAINING PROTEIN"/>
    <property type="match status" value="1"/>
</dbReference>
<dbReference type="Proteomes" id="UP000719766">
    <property type="component" value="Unassembled WGS sequence"/>
</dbReference>
<feature type="domain" description="CxC2-like cysteine cluster KDZ transposase-associated" evidence="2">
    <location>
        <begin position="12"/>
        <end position="104"/>
    </location>
</feature>
<evidence type="ECO:0000256" key="1">
    <source>
        <dbReference type="SAM" id="MobiDB-lite"/>
    </source>
</evidence>
<dbReference type="Pfam" id="PF18803">
    <property type="entry name" value="CxC2"/>
    <property type="match status" value="1"/>
</dbReference>
<evidence type="ECO:0000313" key="3">
    <source>
        <dbReference type="EMBL" id="KAG1792970.1"/>
    </source>
</evidence>
<dbReference type="Pfam" id="PF18758">
    <property type="entry name" value="KDZ"/>
    <property type="match status" value="1"/>
</dbReference>
<evidence type="ECO:0000259" key="2">
    <source>
        <dbReference type="Pfam" id="PF18803"/>
    </source>
</evidence>
<comment type="caution">
    <text evidence="3">The sequence shown here is derived from an EMBL/GenBank/DDBJ whole genome shotgun (WGS) entry which is preliminary data.</text>
</comment>
<organism evidence="3 4">
    <name type="scientific">Suillus plorans</name>
    <dbReference type="NCBI Taxonomy" id="116603"/>
    <lineage>
        <taxon>Eukaryota</taxon>
        <taxon>Fungi</taxon>
        <taxon>Dikarya</taxon>
        <taxon>Basidiomycota</taxon>
        <taxon>Agaricomycotina</taxon>
        <taxon>Agaricomycetes</taxon>
        <taxon>Agaricomycetidae</taxon>
        <taxon>Boletales</taxon>
        <taxon>Suillineae</taxon>
        <taxon>Suillaceae</taxon>
        <taxon>Suillus</taxon>
    </lineage>
</organism>
<dbReference type="InterPro" id="IPR040521">
    <property type="entry name" value="KDZ"/>
</dbReference>
<dbReference type="GeneID" id="64598884"/>
<dbReference type="OrthoDB" id="3261436at2759"/>
<dbReference type="RefSeq" id="XP_041159507.1">
    <property type="nucleotide sequence ID" value="XM_041305120.1"/>
</dbReference>
<feature type="compositionally biased region" description="Polar residues" evidence="1">
    <location>
        <begin position="488"/>
        <end position="505"/>
    </location>
</feature>
<gene>
    <name evidence="3" type="ORF">HD556DRAFT_1432424</name>
</gene>
<dbReference type="AlphaFoldDB" id="A0A9P7ANA6"/>
<dbReference type="PANTHER" id="PTHR33104">
    <property type="entry name" value="SI:DKEY-29D5.2"/>
    <property type="match status" value="1"/>
</dbReference>
<proteinExistence type="predicted"/>
<reference evidence="3" key="1">
    <citation type="journal article" date="2020" name="New Phytol.">
        <title>Comparative genomics reveals dynamic genome evolution in host specialist ectomycorrhizal fungi.</title>
        <authorList>
            <person name="Lofgren L.A."/>
            <person name="Nguyen N.H."/>
            <person name="Vilgalys R."/>
            <person name="Ruytinx J."/>
            <person name="Liao H.L."/>
            <person name="Branco S."/>
            <person name="Kuo A."/>
            <person name="LaButti K."/>
            <person name="Lipzen A."/>
            <person name="Andreopoulos W."/>
            <person name="Pangilinan J."/>
            <person name="Riley R."/>
            <person name="Hundley H."/>
            <person name="Na H."/>
            <person name="Barry K."/>
            <person name="Grigoriev I.V."/>
            <person name="Stajich J.E."/>
            <person name="Kennedy P.G."/>
        </authorList>
    </citation>
    <scope>NUCLEOTIDE SEQUENCE</scope>
    <source>
        <strain evidence="3">S12</strain>
    </source>
</reference>